<dbReference type="Proteomes" id="UP000693970">
    <property type="component" value="Unassembled WGS sequence"/>
</dbReference>
<dbReference type="InterPro" id="IPR001623">
    <property type="entry name" value="DnaJ_domain"/>
</dbReference>
<sequence length="313" mass="35865">MASLMEQAFGQPDVDLYADVLKVPKTCTPAQLRKAYYKQALQYHPDKNDTQDAKLKFQAISWAYNYLKDPDKRQDYDQEGIIPQDDQNDDDDDDMESSARKSWKDYFDTIFGKLSVDDIDNFAMKYKMSEEEEKDVLENYTKFQGNLVKMLEFVMLSEERDVSRWMEDYIQPAIAEGKVENYEAAVKKARLTIDKKLAKEKKNQVVSMEDFSTDETETEESDNDLKESKLKVSKTKTKAVKKAKPTQAKKRSQKKNTGSSSQNDLIAMIRNKNGRGNPLASIAARYGVSNVDEDPLDDAAFAKLQSKMKKEGK</sequence>
<feature type="compositionally biased region" description="Polar residues" evidence="1">
    <location>
        <begin position="255"/>
        <end position="264"/>
    </location>
</feature>
<reference evidence="3" key="1">
    <citation type="journal article" date="2021" name="Sci. Rep.">
        <title>Diploid genomic architecture of Nitzschia inconspicua, an elite biomass production diatom.</title>
        <authorList>
            <person name="Oliver A."/>
            <person name="Podell S."/>
            <person name="Pinowska A."/>
            <person name="Traller J.C."/>
            <person name="Smith S.R."/>
            <person name="McClure R."/>
            <person name="Beliaev A."/>
            <person name="Bohutskyi P."/>
            <person name="Hill E.A."/>
            <person name="Rabines A."/>
            <person name="Zheng H."/>
            <person name="Allen L.Z."/>
            <person name="Kuo A."/>
            <person name="Grigoriev I.V."/>
            <person name="Allen A.E."/>
            <person name="Hazlebeck D."/>
            <person name="Allen E.E."/>
        </authorList>
    </citation>
    <scope>NUCLEOTIDE SEQUENCE</scope>
    <source>
        <strain evidence="3">Hildebrandi</strain>
    </source>
</reference>
<name>A0A9K3PPC3_9STRA</name>
<evidence type="ECO:0000256" key="1">
    <source>
        <dbReference type="SAM" id="MobiDB-lite"/>
    </source>
</evidence>
<dbReference type="Pfam" id="PF23302">
    <property type="entry name" value="HTH_DNAJC9"/>
    <property type="match status" value="1"/>
</dbReference>
<dbReference type="AlphaFoldDB" id="A0A9K3PPC3"/>
<dbReference type="PANTHER" id="PTHR44144">
    <property type="entry name" value="DNAJ HOMOLOG SUBFAMILY C MEMBER 9"/>
    <property type="match status" value="1"/>
</dbReference>
<keyword evidence="4" id="KW-1185">Reference proteome</keyword>
<dbReference type="InterPro" id="IPR056453">
    <property type="entry name" value="HTH_DNAJC9"/>
</dbReference>
<feature type="compositionally biased region" description="Basic residues" evidence="1">
    <location>
        <begin position="231"/>
        <end position="254"/>
    </location>
</feature>
<feature type="region of interest" description="Disordered" evidence="1">
    <location>
        <begin position="204"/>
        <end position="278"/>
    </location>
</feature>
<accession>A0A9K3PPC3</accession>
<dbReference type="EMBL" id="JAGRRH010000017">
    <property type="protein sequence ID" value="KAG7352304.1"/>
    <property type="molecule type" value="Genomic_DNA"/>
</dbReference>
<feature type="compositionally biased region" description="Acidic residues" evidence="1">
    <location>
        <begin position="211"/>
        <end position="222"/>
    </location>
</feature>
<dbReference type="PROSITE" id="PS50076">
    <property type="entry name" value="DNAJ_2"/>
    <property type="match status" value="1"/>
</dbReference>
<dbReference type="PANTHER" id="PTHR44144:SF1">
    <property type="entry name" value="DNAJ HOMOLOG SUBFAMILY C MEMBER 9"/>
    <property type="match status" value="1"/>
</dbReference>
<proteinExistence type="predicted"/>
<dbReference type="OrthoDB" id="110024at2759"/>
<evidence type="ECO:0000259" key="2">
    <source>
        <dbReference type="PROSITE" id="PS50076"/>
    </source>
</evidence>
<dbReference type="SMART" id="SM00271">
    <property type="entry name" value="DnaJ"/>
    <property type="match status" value="1"/>
</dbReference>
<feature type="compositionally biased region" description="Acidic residues" evidence="1">
    <location>
        <begin position="86"/>
        <end position="96"/>
    </location>
</feature>
<dbReference type="PROSITE" id="PS00636">
    <property type="entry name" value="DNAJ_1"/>
    <property type="match status" value="1"/>
</dbReference>
<comment type="caution">
    <text evidence="3">The sequence shown here is derived from an EMBL/GenBank/DDBJ whole genome shotgun (WGS) entry which is preliminary data.</text>
</comment>
<evidence type="ECO:0000313" key="3">
    <source>
        <dbReference type="EMBL" id="KAG7352304.1"/>
    </source>
</evidence>
<dbReference type="GO" id="GO:0005737">
    <property type="term" value="C:cytoplasm"/>
    <property type="evidence" value="ECO:0007669"/>
    <property type="project" value="TreeGrafter"/>
</dbReference>
<dbReference type="GO" id="GO:0031072">
    <property type="term" value="F:heat shock protein binding"/>
    <property type="evidence" value="ECO:0007669"/>
    <property type="project" value="TreeGrafter"/>
</dbReference>
<organism evidence="3 4">
    <name type="scientific">Nitzschia inconspicua</name>
    <dbReference type="NCBI Taxonomy" id="303405"/>
    <lineage>
        <taxon>Eukaryota</taxon>
        <taxon>Sar</taxon>
        <taxon>Stramenopiles</taxon>
        <taxon>Ochrophyta</taxon>
        <taxon>Bacillariophyta</taxon>
        <taxon>Bacillariophyceae</taxon>
        <taxon>Bacillariophycidae</taxon>
        <taxon>Bacillariales</taxon>
        <taxon>Bacillariaceae</taxon>
        <taxon>Nitzschia</taxon>
    </lineage>
</organism>
<reference evidence="3" key="2">
    <citation type="submission" date="2021-04" db="EMBL/GenBank/DDBJ databases">
        <authorList>
            <person name="Podell S."/>
        </authorList>
    </citation>
    <scope>NUCLEOTIDE SEQUENCE</scope>
    <source>
        <strain evidence="3">Hildebrandi</strain>
    </source>
</reference>
<evidence type="ECO:0000313" key="4">
    <source>
        <dbReference type="Proteomes" id="UP000693970"/>
    </source>
</evidence>
<protein>
    <submittedName>
        <fullName evidence="3">Molecular chaperone DnaJ</fullName>
    </submittedName>
</protein>
<dbReference type="InterPro" id="IPR052594">
    <property type="entry name" value="J_domain-containing_protein"/>
</dbReference>
<feature type="region of interest" description="Disordered" evidence="1">
    <location>
        <begin position="74"/>
        <end position="97"/>
    </location>
</feature>
<dbReference type="CDD" id="cd06257">
    <property type="entry name" value="DnaJ"/>
    <property type="match status" value="1"/>
</dbReference>
<dbReference type="Pfam" id="PF00226">
    <property type="entry name" value="DnaJ"/>
    <property type="match status" value="1"/>
</dbReference>
<feature type="domain" description="J" evidence="2">
    <location>
        <begin position="16"/>
        <end position="80"/>
    </location>
</feature>
<gene>
    <name evidence="3" type="ORF">IV203_008352</name>
</gene>
<dbReference type="GO" id="GO:0005634">
    <property type="term" value="C:nucleus"/>
    <property type="evidence" value="ECO:0007669"/>
    <property type="project" value="TreeGrafter"/>
</dbReference>
<dbReference type="InterPro" id="IPR018253">
    <property type="entry name" value="DnaJ_domain_CS"/>
</dbReference>